<keyword evidence="4 7" id="KW-1133">Transmembrane helix</keyword>
<evidence type="ECO:0000256" key="8">
    <source>
        <dbReference type="SAM" id="SignalP"/>
    </source>
</evidence>
<feature type="chain" id="PRO_5043630025" evidence="8">
    <location>
        <begin position="21"/>
        <end position="172"/>
    </location>
</feature>
<dbReference type="EMBL" id="BPVZ01000198">
    <property type="protein sequence ID" value="GKV45768.1"/>
    <property type="molecule type" value="Genomic_DNA"/>
</dbReference>
<proteinExistence type="inferred from homology"/>
<comment type="similarity">
    <text evidence="6">Belongs to the DESIGUAL family.</text>
</comment>
<dbReference type="Proteomes" id="UP001054252">
    <property type="component" value="Unassembled WGS sequence"/>
</dbReference>
<keyword evidence="3 8" id="KW-0732">Signal</keyword>
<dbReference type="PANTHER" id="PTHR31769">
    <property type="entry name" value="OS07G0462200 PROTEIN-RELATED"/>
    <property type="match status" value="1"/>
</dbReference>
<sequence length="172" mass="18802">MANICAFVCVLIVAVDIAAGVLSIEAEIAKDEVTHKRLKDFKCEEPNDRAFKLGLAASTLLGLSHIIENLVGGCMCLCFTEELERSSSSRQLWFACIIVSWIVVAIGFPLLVMGMLENSKLKGSCRILHHHFLFIGGITCFVHGLLSAAFYVSASVSFLNGRIQGSQERQQP</sequence>
<comment type="caution">
    <text evidence="9">The sequence shown here is derived from an EMBL/GenBank/DDBJ whole genome shotgun (WGS) entry which is preliminary data.</text>
</comment>
<dbReference type="InterPro" id="IPR052222">
    <property type="entry name" value="DESIGUAL"/>
</dbReference>
<comment type="subcellular location">
    <subcellularLocation>
        <location evidence="1">Endomembrane system</location>
        <topology evidence="1">Multi-pass membrane protein</topology>
    </subcellularLocation>
</comment>
<feature type="signal peptide" evidence="8">
    <location>
        <begin position="1"/>
        <end position="20"/>
    </location>
</feature>
<keyword evidence="5 7" id="KW-0472">Membrane</keyword>
<accession>A0AAV5MA57</accession>
<keyword evidence="10" id="KW-1185">Reference proteome</keyword>
<dbReference type="InterPro" id="IPR009606">
    <property type="entry name" value="DEAL/Modifying_wall_lignin1/2"/>
</dbReference>
<evidence type="ECO:0000256" key="4">
    <source>
        <dbReference type="ARBA" id="ARBA00022989"/>
    </source>
</evidence>
<evidence type="ECO:0000256" key="5">
    <source>
        <dbReference type="ARBA" id="ARBA00023136"/>
    </source>
</evidence>
<evidence type="ECO:0000256" key="7">
    <source>
        <dbReference type="SAM" id="Phobius"/>
    </source>
</evidence>
<evidence type="ECO:0000313" key="10">
    <source>
        <dbReference type="Proteomes" id="UP001054252"/>
    </source>
</evidence>
<protein>
    <submittedName>
        <fullName evidence="9">Uncharacterized protein</fullName>
    </submittedName>
</protein>
<reference evidence="9 10" key="1">
    <citation type="journal article" date="2021" name="Commun. Biol.">
        <title>The genome of Shorea leprosula (Dipterocarpaceae) highlights the ecological relevance of drought in aseasonal tropical rainforests.</title>
        <authorList>
            <person name="Ng K.K.S."/>
            <person name="Kobayashi M.J."/>
            <person name="Fawcett J.A."/>
            <person name="Hatakeyama M."/>
            <person name="Paape T."/>
            <person name="Ng C.H."/>
            <person name="Ang C.C."/>
            <person name="Tnah L.H."/>
            <person name="Lee C.T."/>
            <person name="Nishiyama T."/>
            <person name="Sese J."/>
            <person name="O'Brien M.J."/>
            <person name="Copetti D."/>
            <person name="Mohd Noor M.I."/>
            <person name="Ong R.C."/>
            <person name="Putra M."/>
            <person name="Sireger I.Z."/>
            <person name="Indrioko S."/>
            <person name="Kosugi Y."/>
            <person name="Izuno A."/>
            <person name="Isagi Y."/>
            <person name="Lee S.L."/>
            <person name="Shimizu K.K."/>
        </authorList>
    </citation>
    <scope>NUCLEOTIDE SEQUENCE [LARGE SCALE GENOMIC DNA]</scope>
    <source>
        <tissue evidence="9">Leaf</tissue>
    </source>
</reference>
<evidence type="ECO:0000313" key="9">
    <source>
        <dbReference type="EMBL" id="GKV45768.1"/>
    </source>
</evidence>
<feature type="transmembrane region" description="Helical" evidence="7">
    <location>
        <begin position="92"/>
        <end position="112"/>
    </location>
</feature>
<feature type="transmembrane region" description="Helical" evidence="7">
    <location>
        <begin position="132"/>
        <end position="159"/>
    </location>
</feature>
<dbReference type="GO" id="GO:0012505">
    <property type="term" value="C:endomembrane system"/>
    <property type="evidence" value="ECO:0007669"/>
    <property type="project" value="UniProtKB-SubCell"/>
</dbReference>
<evidence type="ECO:0000256" key="6">
    <source>
        <dbReference type="ARBA" id="ARBA00029467"/>
    </source>
</evidence>
<evidence type="ECO:0000256" key="1">
    <source>
        <dbReference type="ARBA" id="ARBA00004127"/>
    </source>
</evidence>
<keyword evidence="2 7" id="KW-0812">Transmembrane</keyword>
<dbReference type="Pfam" id="PF06749">
    <property type="entry name" value="DUF1218"/>
    <property type="match status" value="1"/>
</dbReference>
<feature type="transmembrane region" description="Helical" evidence="7">
    <location>
        <begin position="55"/>
        <end position="80"/>
    </location>
</feature>
<gene>
    <name evidence="9" type="ORF">SLEP1_g52815</name>
</gene>
<organism evidence="9 10">
    <name type="scientific">Rubroshorea leprosula</name>
    <dbReference type="NCBI Taxonomy" id="152421"/>
    <lineage>
        <taxon>Eukaryota</taxon>
        <taxon>Viridiplantae</taxon>
        <taxon>Streptophyta</taxon>
        <taxon>Embryophyta</taxon>
        <taxon>Tracheophyta</taxon>
        <taxon>Spermatophyta</taxon>
        <taxon>Magnoliopsida</taxon>
        <taxon>eudicotyledons</taxon>
        <taxon>Gunneridae</taxon>
        <taxon>Pentapetalae</taxon>
        <taxon>rosids</taxon>
        <taxon>malvids</taxon>
        <taxon>Malvales</taxon>
        <taxon>Dipterocarpaceae</taxon>
        <taxon>Rubroshorea</taxon>
    </lineage>
</organism>
<name>A0AAV5MA57_9ROSI</name>
<evidence type="ECO:0000256" key="2">
    <source>
        <dbReference type="ARBA" id="ARBA00022692"/>
    </source>
</evidence>
<dbReference type="AlphaFoldDB" id="A0AAV5MA57"/>
<evidence type="ECO:0000256" key="3">
    <source>
        <dbReference type="ARBA" id="ARBA00022729"/>
    </source>
</evidence>